<comment type="caution">
    <text evidence="1">The sequence shown here is derived from an EMBL/GenBank/DDBJ whole genome shotgun (WGS) entry which is preliminary data.</text>
</comment>
<accession>A0ACC2XWE6</accession>
<evidence type="ECO:0000313" key="1">
    <source>
        <dbReference type="EMBL" id="KAJ9127346.1"/>
    </source>
</evidence>
<keyword evidence="2" id="KW-1185">Reference proteome</keyword>
<dbReference type="Proteomes" id="UP001234202">
    <property type="component" value="Unassembled WGS sequence"/>
</dbReference>
<name>A0ACC2XWE6_9TREE</name>
<dbReference type="EMBL" id="JASBWV010000002">
    <property type="protein sequence ID" value="KAJ9127346.1"/>
    <property type="molecule type" value="Genomic_DNA"/>
</dbReference>
<gene>
    <name evidence="1" type="ORF">QFC24_000753</name>
</gene>
<organism evidence="1 2">
    <name type="scientific">Naganishia onofrii</name>
    <dbReference type="NCBI Taxonomy" id="1851511"/>
    <lineage>
        <taxon>Eukaryota</taxon>
        <taxon>Fungi</taxon>
        <taxon>Dikarya</taxon>
        <taxon>Basidiomycota</taxon>
        <taxon>Agaricomycotina</taxon>
        <taxon>Tremellomycetes</taxon>
        <taxon>Filobasidiales</taxon>
        <taxon>Filobasidiaceae</taxon>
        <taxon>Naganishia</taxon>
    </lineage>
</organism>
<reference evidence="1" key="1">
    <citation type="submission" date="2023-04" db="EMBL/GenBank/DDBJ databases">
        <title>Draft Genome sequencing of Naganishia species isolated from polar environments using Oxford Nanopore Technology.</title>
        <authorList>
            <person name="Leo P."/>
            <person name="Venkateswaran K."/>
        </authorList>
    </citation>
    <scope>NUCLEOTIDE SEQUENCE</scope>
    <source>
        <strain evidence="1">DBVPG 5303</strain>
    </source>
</reference>
<protein>
    <submittedName>
        <fullName evidence="1">Uncharacterized protein</fullName>
    </submittedName>
</protein>
<evidence type="ECO:0000313" key="2">
    <source>
        <dbReference type="Proteomes" id="UP001234202"/>
    </source>
</evidence>
<proteinExistence type="predicted"/>
<sequence>MTDRRGAQQKVNVTPKQGDLVVCNWTGIVDVLYLAFRLTHSHLIHRFNPTFLLPIHEPLSSTTSGSGSGSATPTNLPSISQSPQANFIGYAPVSLLTLLRWTGYTPSSFRNLVTISSTTGQVDPRKVFPSLDSVRKVVPGPVVVFPEGTTSNGRALLRFAEGVLGDVKSVPVRGYTVWVMFFKHPPPSSFSPTATHSTPPTATSSGTGINPLPHLFGGVLKTLIPRTMSVRILHPHSAPSSGDFLPSETLALSSSGSATKTKPPSHGMEENVLGECCKTLLLQLGRVKSVGLGWEDKDGFLGFVRERRTGSVAQGRKKDK</sequence>